<dbReference type="AlphaFoldDB" id="A0A486VJF8"/>
<gene>
    <name evidence="2" type="ORF">SAMEA4873561_03889</name>
</gene>
<keyword evidence="1" id="KW-0812">Transmembrane</keyword>
<sequence length="56" mass="6351">MKFSTPDFMHCSRRTLMLFVLSANVVGWIVIIALIWAGCEFAQWALEYLRSSGVLA</sequence>
<evidence type="ECO:0000313" key="2">
    <source>
        <dbReference type="EMBL" id="VGM50910.1"/>
    </source>
</evidence>
<protein>
    <submittedName>
        <fullName evidence="2">Uncharacterized protein</fullName>
    </submittedName>
</protein>
<accession>A0A486VJF8</accession>
<feature type="transmembrane region" description="Helical" evidence="1">
    <location>
        <begin position="16"/>
        <end position="37"/>
    </location>
</feature>
<evidence type="ECO:0000256" key="1">
    <source>
        <dbReference type="SAM" id="Phobius"/>
    </source>
</evidence>
<reference evidence="2" key="1">
    <citation type="submission" date="2019-03" db="EMBL/GenBank/DDBJ databases">
        <authorList>
            <consortium name="Pathogen Informatics"/>
        </authorList>
    </citation>
    <scope>NUCLEOTIDE SEQUENCE</scope>
    <source>
        <strain evidence="2">5012STDY7626360</strain>
    </source>
</reference>
<dbReference type="RefSeq" id="WP_157668072.1">
    <property type="nucleotide sequence ID" value="NZ_CP017934.1"/>
</dbReference>
<name>A0A486VJF8_KLEPN</name>
<keyword evidence="1" id="KW-0472">Membrane</keyword>
<organism evidence="2">
    <name type="scientific">Klebsiella pneumoniae</name>
    <dbReference type="NCBI Taxonomy" id="573"/>
    <lineage>
        <taxon>Bacteria</taxon>
        <taxon>Pseudomonadati</taxon>
        <taxon>Pseudomonadota</taxon>
        <taxon>Gammaproteobacteria</taxon>
        <taxon>Enterobacterales</taxon>
        <taxon>Enterobacteriaceae</taxon>
        <taxon>Klebsiella/Raoultella group</taxon>
        <taxon>Klebsiella</taxon>
        <taxon>Klebsiella pneumoniae complex</taxon>
    </lineage>
</organism>
<proteinExistence type="predicted"/>
<dbReference type="EMBL" id="CAAHDG010000011">
    <property type="protein sequence ID" value="VGM50910.1"/>
    <property type="molecule type" value="Genomic_DNA"/>
</dbReference>
<keyword evidence="1" id="KW-1133">Transmembrane helix</keyword>